<evidence type="ECO:0000313" key="1">
    <source>
        <dbReference type="EMBL" id="CAG7723913.1"/>
    </source>
</evidence>
<sequence>MVPSNRRKLDPPISQSHDSTYRKLQQIASKIIAIVRSALDTAKGTVKYVGFSSSCKFVKFVTITTHLDSETPSTSLGSELRCVFLYPAKLKMVVYQICIPLLTRNDHSIQFLAK</sequence>
<dbReference type="EMBL" id="CAJVCH010103719">
    <property type="protein sequence ID" value="CAG7723913.1"/>
    <property type="molecule type" value="Genomic_DNA"/>
</dbReference>
<gene>
    <name evidence="1" type="ORF">AFUS01_LOCUS12968</name>
</gene>
<dbReference type="Proteomes" id="UP000708208">
    <property type="component" value="Unassembled WGS sequence"/>
</dbReference>
<evidence type="ECO:0000313" key="2">
    <source>
        <dbReference type="Proteomes" id="UP000708208"/>
    </source>
</evidence>
<proteinExistence type="predicted"/>
<reference evidence="1" key="1">
    <citation type="submission" date="2021-06" db="EMBL/GenBank/DDBJ databases">
        <authorList>
            <person name="Hodson N. C."/>
            <person name="Mongue J. A."/>
            <person name="Jaron S. K."/>
        </authorList>
    </citation>
    <scope>NUCLEOTIDE SEQUENCE</scope>
</reference>
<keyword evidence="2" id="KW-1185">Reference proteome</keyword>
<dbReference type="AlphaFoldDB" id="A0A8J2JQT8"/>
<comment type="caution">
    <text evidence="1">The sequence shown here is derived from an EMBL/GenBank/DDBJ whole genome shotgun (WGS) entry which is preliminary data.</text>
</comment>
<organism evidence="1 2">
    <name type="scientific">Allacma fusca</name>
    <dbReference type="NCBI Taxonomy" id="39272"/>
    <lineage>
        <taxon>Eukaryota</taxon>
        <taxon>Metazoa</taxon>
        <taxon>Ecdysozoa</taxon>
        <taxon>Arthropoda</taxon>
        <taxon>Hexapoda</taxon>
        <taxon>Collembola</taxon>
        <taxon>Symphypleona</taxon>
        <taxon>Sminthuridae</taxon>
        <taxon>Allacma</taxon>
    </lineage>
</organism>
<name>A0A8J2JQT8_9HEXA</name>
<protein>
    <submittedName>
        <fullName evidence="1">Uncharacterized protein</fullName>
    </submittedName>
</protein>
<accession>A0A8J2JQT8</accession>